<comment type="similarity">
    <text evidence="8">Belongs to the methyl-accepting chemotaxis (MCP) protein family.</text>
</comment>
<keyword evidence="4 10" id="KW-0812">Transmembrane</keyword>
<evidence type="ECO:0000256" key="7">
    <source>
        <dbReference type="ARBA" id="ARBA00023224"/>
    </source>
</evidence>
<evidence type="ECO:0000259" key="12">
    <source>
        <dbReference type="PROSITE" id="PS50885"/>
    </source>
</evidence>
<evidence type="ECO:0000256" key="6">
    <source>
        <dbReference type="ARBA" id="ARBA00023136"/>
    </source>
</evidence>
<evidence type="ECO:0000256" key="4">
    <source>
        <dbReference type="ARBA" id="ARBA00022692"/>
    </source>
</evidence>
<organism evidence="13 14">
    <name type="scientific">Niallia nealsonii</name>
    <dbReference type="NCBI Taxonomy" id="115979"/>
    <lineage>
        <taxon>Bacteria</taxon>
        <taxon>Bacillati</taxon>
        <taxon>Bacillota</taxon>
        <taxon>Bacilli</taxon>
        <taxon>Bacillales</taxon>
        <taxon>Bacillaceae</taxon>
        <taxon>Niallia</taxon>
    </lineage>
</organism>
<keyword evidence="5 10" id="KW-1133">Transmembrane helix</keyword>
<feature type="domain" description="HAMP" evidence="12">
    <location>
        <begin position="282"/>
        <end position="334"/>
    </location>
</feature>
<feature type="domain" description="Methyl-accepting transducer" evidence="11">
    <location>
        <begin position="353"/>
        <end position="589"/>
    </location>
</feature>
<evidence type="ECO:0000256" key="5">
    <source>
        <dbReference type="ARBA" id="ARBA00022989"/>
    </source>
</evidence>
<dbReference type="GO" id="GO:0005886">
    <property type="term" value="C:plasma membrane"/>
    <property type="evidence" value="ECO:0007669"/>
    <property type="project" value="UniProtKB-SubCell"/>
</dbReference>
<dbReference type="Gene3D" id="3.30.450.20">
    <property type="entry name" value="PAS domain"/>
    <property type="match status" value="2"/>
</dbReference>
<dbReference type="CDD" id="cd12912">
    <property type="entry name" value="PDC2_MCP_like"/>
    <property type="match status" value="1"/>
</dbReference>
<dbReference type="SUPFAM" id="SSF58104">
    <property type="entry name" value="Methyl-accepting chemotaxis protein (MCP) signaling domain"/>
    <property type="match status" value="1"/>
</dbReference>
<evidence type="ECO:0000313" key="13">
    <source>
        <dbReference type="EMBL" id="PKG23566.1"/>
    </source>
</evidence>
<keyword evidence="7 9" id="KW-0807">Transducer</keyword>
<dbReference type="Proteomes" id="UP000233375">
    <property type="component" value="Unassembled WGS sequence"/>
</dbReference>
<dbReference type="InterPro" id="IPR003660">
    <property type="entry name" value="HAMP_dom"/>
</dbReference>
<proteinExistence type="inferred from homology"/>
<comment type="caution">
    <text evidence="13">The sequence shown here is derived from an EMBL/GenBank/DDBJ whole genome shotgun (WGS) entry which is preliminary data.</text>
</comment>
<dbReference type="SMART" id="SM00283">
    <property type="entry name" value="MA"/>
    <property type="match status" value="1"/>
</dbReference>
<evidence type="ECO:0000256" key="8">
    <source>
        <dbReference type="ARBA" id="ARBA00029447"/>
    </source>
</evidence>
<evidence type="ECO:0000256" key="9">
    <source>
        <dbReference type="PROSITE-ProRule" id="PRU00284"/>
    </source>
</evidence>
<dbReference type="Pfam" id="PF02743">
    <property type="entry name" value="dCache_1"/>
    <property type="match status" value="1"/>
</dbReference>
<dbReference type="InterPro" id="IPR033479">
    <property type="entry name" value="dCache_1"/>
</dbReference>
<dbReference type="CDD" id="cd11386">
    <property type="entry name" value="MCP_signal"/>
    <property type="match status" value="1"/>
</dbReference>
<evidence type="ECO:0000259" key="11">
    <source>
        <dbReference type="PROSITE" id="PS50111"/>
    </source>
</evidence>
<dbReference type="Pfam" id="PF00672">
    <property type="entry name" value="HAMP"/>
    <property type="match status" value="1"/>
</dbReference>
<name>A0A2N0Z227_9BACI</name>
<reference evidence="13 14" key="1">
    <citation type="journal article" date="2003" name="Int. J. Syst. Evol. Microbiol.">
        <title>Bacillus nealsonii sp. nov., isolated from a spacecraft-assembly facility, whose spores are gamma-radiation resistant.</title>
        <authorList>
            <person name="Venkateswaran K."/>
            <person name="Kempf M."/>
            <person name="Chen F."/>
            <person name="Satomi M."/>
            <person name="Nicholson W."/>
            <person name="Kern R."/>
        </authorList>
    </citation>
    <scope>NUCLEOTIDE SEQUENCE [LARGE SCALE GENOMIC DNA]</scope>
    <source>
        <strain evidence="13 14">FO-92</strain>
    </source>
</reference>
<keyword evidence="2" id="KW-1003">Cell membrane</keyword>
<keyword evidence="3" id="KW-0145">Chemotaxis</keyword>
<dbReference type="GO" id="GO:0007165">
    <property type="term" value="P:signal transduction"/>
    <property type="evidence" value="ECO:0007669"/>
    <property type="project" value="UniProtKB-KW"/>
</dbReference>
<gene>
    <name evidence="13" type="ORF">CWS01_11280</name>
</gene>
<sequence>MIILLVPSIIIGAVSFYSAKQKLENSMLLSAQQSVAFIHTEINNILETKEQDATFLANNINASMLDENEEEIQRIFTQYLGQNQNVFGVYFAREDGKMFLNANQNAPEDLDPLKENWYQQAMKADGEIIMLQPREDGRTGNSIVTFAKTTYDKKGVIGIDLKLSSLKDMIRGSKIGNEGYLTLLDQSGKYMYHPQVTSGVKPKEAAWYKEIYNKEKGSISFSEKGKDKVMLFETDKDTGWKIAGVMYNAEITQASSSIFIMTVIVIAASIIIGGALIFIIIKSIITPLKKVTNSAKKICSGDLTETIVYAGNDEIGELSKSFAEMQNYLKLLIGQLNSSMEQVTSSSEQLLASAEQTSAASNQVSTAVQQIASDAEGITDKMESSNHSLEEILKGALQIADRSVNVAALSKETATLAEDGGEFVAQNLEQMKFINKSVKQSNEVIHSLSNRSKEIGKIIEVIQSISNQTNLLALNAAIESARAGEHGKGFSVVANEVRKLAEQSQESAKLISTLIAEIQQDTEHSVQIMSKVLIHAEDGLSISEATSNKFAQIISSTKVIGPQIEEVSATVQQMSAGLQEVTSQTGDIVSIASFNAEGAEEVAAASQEQLASMDEISHSAKALTVLAEELLTTVNMFKK</sequence>
<dbReference type="InterPro" id="IPR004089">
    <property type="entry name" value="MCPsignal_dom"/>
</dbReference>
<evidence type="ECO:0000256" key="2">
    <source>
        <dbReference type="ARBA" id="ARBA00022475"/>
    </source>
</evidence>
<keyword evidence="14" id="KW-1185">Reference proteome</keyword>
<dbReference type="PROSITE" id="PS50885">
    <property type="entry name" value="HAMP"/>
    <property type="match status" value="1"/>
</dbReference>
<dbReference type="Gene3D" id="1.10.8.500">
    <property type="entry name" value="HAMP domain in histidine kinase"/>
    <property type="match status" value="1"/>
</dbReference>
<evidence type="ECO:0000256" key="3">
    <source>
        <dbReference type="ARBA" id="ARBA00022500"/>
    </source>
</evidence>
<dbReference type="GO" id="GO:0006935">
    <property type="term" value="P:chemotaxis"/>
    <property type="evidence" value="ECO:0007669"/>
    <property type="project" value="UniProtKB-KW"/>
</dbReference>
<comment type="subcellular location">
    <subcellularLocation>
        <location evidence="1">Cell membrane</location>
        <topology evidence="1">Multi-pass membrane protein</topology>
    </subcellularLocation>
</comment>
<feature type="transmembrane region" description="Helical" evidence="10">
    <location>
        <begin position="258"/>
        <end position="281"/>
    </location>
</feature>
<dbReference type="PROSITE" id="PS50111">
    <property type="entry name" value="CHEMOTAXIS_TRANSDUC_2"/>
    <property type="match status" value="1"/>
</dbReference>
<dbReference type="CDD" id="cd06225">
    <property type="entry name" value="HAMP"/>
    <property type="match status" value="1"/>
</dbReference>
<dbReference type="RefSeq" id="WP_101177301.1">
    <property type="nucleotide sequence ID" value="NZ_PISE01000022.1"/>
</dbReference>
<evidence type="ECO:0000313" key="14">
    <source>
        <dbReference type="Proteomes" id="UP000233375"/>
    </source>
</evidence>
<dbReference type="EMBL" id="PISE01000022">
    <property type="protein sequence ID" value="PKG23566.1"/>
    <property type="molecule type" value="Genomic_DNA"/>
</dbReference>
<protein>
    <submittedName>
        <fullName evidence="13">Chemotaxis protein</fullName>
    </submittedName>
</protein>
<dbReference type="PANTHER" id="PTHR32089">
    <property type="entry name" value="METHYL-ACCEPTING CHEMOTAXIS PROTEIN MCPB"/>
    <property type="match status" value="1"/>
</dbReference>
<evidence type="ECO:0000256" key="10">
    <source>
        <dbReference type="SAM" id="Phobius"/>
    </source>
</evidence>
<dbReference type="OrthoDB" id="9760371at2"/>
<dbReference type="Gene3D" id="1.10.287.950">
    <property type="entry name" value="Methyl-accepting chemotaxis protein"/>
    <property type="match status" value="1"/>
</dbReference>
<dbReference type="CDD" id="cd12913">
    <property type="entry name" value="PDC1_MCP_like"/>
    <property type="match status" value="1"/>
</dbReference>
<dbReference type="PANTHER" id="PTHR32089:SF114">
    <property type="entry name" value="METHYL-ACCEPTING CHEMOTAXIS PROTEIN MCPB"/>
    <property type="match status" value="1"/>
</dbReference>
<keyword evidence="6 10" id="KW-0472">Membrane</keyword>
<accession>A0A2N0Z227</accession>
<dbReference type="SMART" id="SM00304">
    <property type="entry name" value="HAMP"/>
    <property type="match status" value="1"/>
</dbReference>
<dbReference type="Pfam" id="PF00015">
    <property type="entry name" value="MCPsignal"/>
    <property type="match status" value="1"/>
</dbReference>
<evidence type="ECO:0000256" key="1">
    <source>
        <dbReference type="ARBA" id="ARBA00004651"/>
    </source>
</evidence>
<dbReference type="AlphaFoldDB" id="A0A2N0Z227"/>